<evidence type="ECO:0000313" key="3">
    <source>
        <dbReference type="EMBL" id="MAH63879.1"/>
    </source>
</evidence>
<keyword evidence="1" id="KW-0732">Signal</keyword>
<organism evidence="3 4">
    <name type="scientific">SAR324 cluster bacterium</name>
    <dbReference type="NCBI Taxonomy" id="2024889"/>
    <lineage>
        <taxon>Bacteria</taxon>
        <taxon>Deltaproteobacteria</taxon>
        <taxon>SAR324 cluster</taxon>
    </lineage>
</organism>
<dbReference type="EMBL" id="NZEX01000120">
    <property type="protein sequence ID" value="MAH63879.1"/>
    <property type="molecule type" value="Genomic_DNA"/>
</dbReference>
<proteinExistence type="predicted"/>
<evidence type="ECO:0000313" key="4">
    <source>
        <dbReference type="Proteomes" id="UP000226525"/>
    </source>
</evidence>
<sequence length="376" mass="43820">MRKFLTFLIPSLIFISLKSVFASEQIVIEADRLNVRDGVWGNKLGKVYEGQQFEVTQKKEDWAKIEYEFGKFGWISLDYARPALEVKEVKNISLTQFCAKVDTELKKLGWKDISCHSDDWQSNWYSEKGQPLIYKVFGDESPTHTTFLVCSVHSDEETTYHCFRFMELLRSNPELIQQRLVLIPLLNPDGFFSHPRTRTNANGVDLNRNLPTKDWATLAHRQWKWSYQQNPRYNPGKAAGSEKENQFLVSLILKYKPDKIVSLHSPLDFIDLDYMDKREGDKELLAVRKRAWFQAKSFAEQSGTRFRDYRTFPGSLGRFGDEWKIPIYTLELPEKPGSKASNEFERFKSAMLELFNTNLSTQPTALNNKQDKDQLL</sequence>
<evidence type="ECO:0000256" key="1">
    <source>
        <dbReference type="SAM" id="SignalP"/>
    </source>
</evidence>
<dbReference type="GO" id="GO:0006508">
    <property type="term" value="P:proteolysis"/>
    <property type="evidence" value="ECO:0007669"/>
    <property type="project" value="InterPro"/>
</dbReference>
<dbReference type="Pfam" id="PF00246">
    <property type="entry name" value="Peptidase_M14"/>
    <property type="match status" value="1"/>
</dbReference>
<protein>
    <recommendedName>
        <fullName evidence="2">Peptidase M14 domain-containing protein</fullName>
    </recommendedName>
</protein>
<dbReference type="InterPro" id="IPR000834">
    <property type="entry name" value="Peptidase_M14"/>
</dbReference>
<dbReference type="SUPFAM" id="SSF53187">
    <property type="entry name" value="Zn-dependent exopeptidases"/>
    <property type="match status" value="1"/>
</dbReference>
<dbReference type="GO" id="GO:0008270">
    <property type="term" value="F:zinc ion binding"/>
    <property type="evidence" value="ECO:0007669"/>
    <property type="project" value="InterPro"/>
</dbReference>
<dbReference type="Gene3D" id="3.40.630.10">
    <property type="entry name" value="Zn peptidases"/>
    <property type="match status" value="1"/>
</dbReference>
<dbReference type="Gene3D" id="2.30.30.40">
    <property type="entry name" value="SH3 Domains"/>
    <property type="match status" value="1"/>
</dbReference>
<reference evidence="4" key="1">
    <citation type="submission" date="2017-09" db="EMBL/GenBank/DDBJ databases">
        <title>The Reconstruction of 2,631 Draft Metagenome-Assembled Genomes from the Global Oceans.</title>
        <authorList>
            <person name="Tully B.J."/>
            <person name="Graham E.D."/>
            <person name="Heidelberg J.F."/>
        </authorList>
    </citation>
    <scope>NUCLEOTIDE SEQUENCE [LARGE SCALE GENOMIC DNA]</scope>
</reference>
<feature type="domain" description="Peptidase M14" evidence="2">
    <location>
        <begin position="144"/>
        <end position="278"/>
    </location>
</feature>
<feature type="chain" id="PRO_5014770956" description="Peptidase M14 domain-containing protein" evidence="1">
    <location>
        <begin position="23"/>
        <end position="376"/>
    </location>
</feature>
<evidence type="ECO:0000259" key="2">
    <source>
        <dbReference type="Pfam" id="PF00246"/>
    </source>
</evidence>
<accession>A0A2D6YL33</accession>
<comment type="caution">
    <text evidence="3">The sequence shown here is derived from an EMBL/GenBank/DDBJ whole genome shotgun (WGS) entry which is preliminary data.</text>
</comment>
<dbReference type="GO" id="GO:0004181">
    <property type="term" value="F:metallocarboxypeptidase activity"/>
    <property type="evidence" value="ECO:0007669"/>
    <property type="project" value="InterPro"/>
</dbReference>
<name>A0A2D6YL33_9DELT</name>
<gene>
    <name evidence="3" type="ORF">CMN54_10635</name>
</gene>
<dbReference type="AlphaFoldDB" id="A0A2D6YL33"/>
<dbReference type="Proteomes" id="UP000226525">
    <property type="component" value="Unassembled WGS sequence"/>
</dbReference>
<feature type="signal peptide" evidence="1">
    <location>
        <begin position="1"/>
        <end position="22"/>
    </location>
</feature>